<dbReference type="RefSeq" id="WP_379047658.1">
    <property type="nucleotide sequence ID" value="NZ_JBHULZ010000041.1"/>
</dbReference>
<gene>
    <name evidence="2" type="ORF">ACFSQ0_09915</name>
</gene>
<evidence type="ECO:0000313" key="3">
    <source>
        <dbReference type="Proteomes" id="UP001597357"/>
    </source>
</evidence>
<sequence>MKKRLLAILVPVVFLNAIVLWQLLNQIINYEDQLWRLLALLGGFLLITPFSMWIILKLMKSK</sequence>
<organism evidence="2 3">
    <name type="scientific">Mesonia sediminis</name>
    <dbReference type="NCBI Taxonomy" id="1703946"/>
    <lineage>
        <taxon>Bacteria</taxon>
        <taxon>Pseudomonadati</taxon>
        <taxon>Bacteroidota</taxon>
        <taxon>Flavobacteriia</taxon>
        <taxon>Flavobacteriales</taxon>
        <taxon>Flavobacteriaceae</taxon>
        <taxon>Mesonia</taxon>
    </lineage>
</organism>
<proteinExistence type="predicted"/>
<keyword evidence="1" id="KW-1133">Transmembrane helix</keyword>
<reference evidence="3" key="1">
    <citation type="journal article" date="2019" name="Int. J. Syst. Evol. Microbiol.">
        <title>The Global Catalogue of Microorganisms (GCM) 10K type strain sequencing project: providing services to taxonomists for standard genome sequencing and annotation.</title>
        <authorList>
            <consortium name="The Broad Institute Genomics Platform"/>
            <consortium name="The Broad Institute Genome Sequencing Center for Infectious Disease"/>
            <person name="Wu L."/>
            <person name="Ma J."/>
        </authorList>
    </citation>
    <scope>NUCLEOTIDE SEQUENCE [LARGE SCALE GENOMIC DNA]</scope>
    <source>
        <strain evidence="3">KCTC 42255</strain>
    </source>
</reference>
<evidence type="ECO:0000313" key="2">
    <source>
        <dbReference type="EMBL" id="MFD2698308.1"/>
    </source>
</evidence>
<protein>
    <submittedName>
        <fullName evidence="2">Uncharacterized protein</fullName>
    </submittedName>
</protein>
<feature type="transmembrane region" description="Helical" evidence="1">
    <location>
        <begin position="34"/>
        <end position="56"/>
    </location>
</feature>
<keyword evidence="3" id="KW-1185">Reference proteome</keyword>
<name>A0ABW5SGK9_9FLAO</name>
<dbReference type="Proteomes" id="UP001597357">
    <property type="component" value="Unassembled WGS sequence"/>
</dbReference>
<keyword evidence="1" id="KW-0812">Transmembrane</keyword>
<keyword evidence="1" id="KW-0472">Membrane</keyword>
<accession>A0ABW5SGK9</accession>
<comment type="caution">
    <text evidence="2">The sequence shown here is derived from an EMBL/GenBank/DDBJ whole genome shotgun (WGS) entry which is preliminary data.</text>
</comment>
<evidence type="ECO:0000256" key="1">
    <source>
        <dbReference type="SAM" id="Phobius"/>
    </source>
</evidence>
<dbReference type="EMBL" id="JBHULZ010000041">
    <property type="protein sequence ID" value="MFD2698308.1"/>
    <property type="molecule type" value="Genomic_DNA"/>
</dbReference>
<feature type="transmembrane region" description="Helical" evidence="1">
    <location>
        <begin position="5"/>
        <end position="28"/>
    </location>
</feature>